<feature type="binding site" evidence="10">
    <location>
        <position position="33"/>
    </location>
    <ligand>
        <name>Mg(2+)</name>
        <dbReference type="ChEBI" id="CHEBI:18420"/>
    </ligand>
</feature>
<dbReference type="EMBL" id="CP001145">
    <property type="protein sequence ID" value="ACI18053.1"/>
    <property type="molecule type" value="Genomic_DNA"/>
</dbReference>
<gene>
    <name evidence="12" type="primary">rdgB</name>
    <name evidence="12" type="ordered locus">COPRO5265_0522</name>
</gene>
<dbReference type="GO" id="GO:0036222">
    <property type="term" value="F:XTP diphosphatase activity"/>
    <property type="evidence" value="ECO:0007669"/>
    <property type="project" value="UniProtKB-UniRule"/>
</dbReference>
<keyword evidence="6 10" id="KW-0460">Magnesium</keyword>
<feature type="binding site" evidence="10">
    <location>
        <begin position="5"/>
        <end position="10"/>
    </location>
    <ligand>
        <name>substrate</name>
    </ligand>
</feature>
<name>B5Y7Y3_COPPD</name>
<dbReference type="GO" id="GO:0036220">
    <property type="term" value="F:ITP diphosphatase activity"/>
    <property type="evidence" value="ECO:0007669"/>
    <property type="project" value="UniProtKB-UniRule"/>
</dbReference>
<dbReference type="PANTHER" id="PTHR11067">
    <property type="entry name" value="INOSINE TRIPHOSPHATE PYROPHOSPHATASE/HAM1 PROTEIN"/>
    <property type="match status" value="1"/>
</dbReference>
<feature type="binding site" evidence="10">
    <location>
        <position position="62"/>
    </location>
    <ligand>
        <name>Mg(2+)</name>
        <dbReference type="ChEBI" id="CHEBI:18420"/>
    </ligand>
</feature>
<evidence type="ECO:0000256" key="2">
    <source>
        <dbReference type="ARBA" id="ARBA00011738"/>
    </source>
</evidence>
<dbReference type="SUPFAM" id="SSF52972">
    <property type="entry name" value="ITPase-like"/>
    <property type="match status" value="1"/>
</dbReference>
<comment type="catalytic activity">
    <reaction evidence="9 10">
        <text>XTP + H2O = XMP + diphosphate + H(+)</text>
        <dbReference type="Rhea" id="RHEA:28610"/>
        <dbReference type="ChEBI" id="CHEBI:15377"/>
        <dbReference type="ChEBI" id="CHEBI:15378"/>
        <dbReference type="ChEBI" id="CHEBI:33019"/>
        <dbReference type="ChEBI" id="CHEBI:57464"/>
        <dbReference type="ChEBI" id="CHEBI:61314"/>
        <dbReference type="EC" id="3.6.1.66"/>
    </reaction>
</comment>
<dbReference type="KEGG" id="cpo:COPRO5265_0522"/>
<dbReference type="GO" id="GO:0046872">
    <property type="term" value="F:metal ion binding"/>
    <property type="evidence" value="ECO:0007669"/>
    <property type="project" value="UniProtKB-KW"/>
</dbReference>
<evidence type="ECO:0000256" key="8">
    <source>
        <dbReference type="ARBA" id="ARBA00051875"/>
    </source>
</evidence>
<feature type="binding site" evidence="10">
    <location>
        <position position="63"/>
    </location>
    <ligand>
        <name>substrate</name>
    </ligand>
</feature>
<dbReference type="CDD" id="cd00515">
    <property type="entry name" value="HAM1"/>
    <property type="match status" value="1"/>
</dbReference>
<dbReference type="NCBIfam" id="TIGR00042">
    <property type="entry name" value="RdgB/HAM1 family non-canonical purine NTP pyrophosphatase"/>
    <property type="match status" value="1"/>
</dbReference>
<comment type="subunit">
    <text evidence="2 10">Homodimer.</text>
</comment>
<dbReference type="STRING" id="309798.COPRO5265_0522"/>
<feature type="binding site" evidence="10">
    <location>
        <begin position="172"/>
        <end position="173"/>
    </location>
    <ligand>
        <name>substrate</name>
    </ligand>
</feature>
<evidence type="ECO:0000313" key="13">
    <source>
        <dbReference type="Proteomes" id="UP000001732"/>
    </source>
</evidence>
<dbReference type="HAMAP" id="MF_01405">
    <property type="entry name" value="Non_canon_purine_NTPase"/>
    <property type="match status" value="1"/>
</dbReference>
<feature type="active site" description="Proton acceptor" evidence="10">
    <location>
        <position position="62"/>
    </location>
</feature>
<feature type="binding site" evidence="10">
    <location>
        <position position="167"/>
    </location>
    <ligand>
        <name>substrate</name>
    </ligand>
</feature>
<dbReference type="PANTHER" id="PTHR11067:SF9">
    <property type="entry name" value="INOSINE TRIPHOSPHATE PYROPHOSPHATASE"/>
    <property type="match status" value="1"/>
</dbReference>
<dbReference type="GO" id="GO:0017111">
    <property type="term" value="F:ribonucleoside triphosphate phosphatase activity"/>
    <property type="evidence" value="ECO:0007669"/>
    <property type="project" value="InterPro"/>
</dbReference>
<evidence type="ECO:0000256" key="1">
    <source>
        <dbReference type="ARBA" id="ARBA00008023"/>
    </source>
</evidence>
<keyword evidence="5 10" id="KW-0378">Hydrolase</keyword>
<evidence type="ECO:0000256" key="11">
    <source>
        <dbReference type="RuleBase" id="RU003781"/>
    </source>
</evidence>
<feature type="binding site" evidence="10">
    <location>
        <begin position="144"/>
        <end position="147"/>
    </location>
    <ligand>
        <name>substrate</name>
    </ligand>
</feature>
<proteinExistence type="inferred from homology"/>
<organism evidence="12 13">
    <name type="scientific">Coprothermobacter proteolyticus (strain ATCC 35245 / DSM 5265 / OCM 4 / BT)</name>
    <dbReference type="NCBI Taxonomy" id="309798"/>
    <lineage>
        <taxon>Bacteria</taxon>
        <taxon>Pseudomonadati</taxon>
        <taxon>Coprothermobacterota</taxon>
        <taxon>Coprothermobacteria</taxon>
        <taxon>Coprothermobacterales</taxon>
        <taxon>Coprothermobacteraceae</taxon>
        <taxon>Coprothermobacter</taxon>
    </lineage>
</organism>
<comment type="function">
    <text evidence="10">Pyrophosphatase that catalyzes the hydrolysis of nucleoside triphosphates to their monophosphate derivatives, with a high preference for the non-canonical purine nucleotides XTP (xanthosine triphosphate), dITP (deoxyinosine triphosphate) and ITP. Seems to function as a house-cleaning enzyme that removes non-canonical purine nucleotides from the nucleotide pool, thus preventing their incorporation into DNA/RNA and avoiding chromosomal lesions.</text>
</comment>
<evidence type="ECO:0000256" key="10">
    <source>
        <dbReference type="HAMAP-Rule" id="MF_01405"/>
    </source>
</evidence>
<reference evidence="12 13" key="2">
    <citation type="journal article" date="2014" name="Genome Announc.">
        <title>Complete Genome Sequence of Coprothermobacter proteolyticus DSM 5265.</title>
        <authorList>
            <person name="Alexiev A."/>
            <person name="Coil D.A."/>
            <person name="Badger J.H."/>
            <person name="Enticknap J."/>
            <person name="Ward N."/>
            <person name="Robb F.T."/>
            <person name="Eisen J.A."/>
        </authorList>
    </citation>
    <scope>NUCLEOTIDE SEQUENCE [LARGE SCALE GENOMIC DNA]</scope>
    <source>
        <strain evidence="13">ATCC 35245 / DSM 5265 / OCM 4 / BT</strain>
    </source>
</reference>
<keyword evidence="3 10" id="KW-0479">Metal-binding</keyword>
<dbReference type="GO" id="GO:0035870">
    <property type="term" value="F:dITP diphosphatase activity"/>
    <property type="evidence" value="ECO:0007669"/>
    <property type="project" value="UniProtKB-UniRule"/>
</dbReference>
<evidence type="ECO:0000256" key="6">
    <source>
        <dbReference type="ARBA" id="ARBA00022842"/>
    </source>
</evidence>
<dbReference type="Proteomes" id="UP000001732">
    <property type="component" value="Chromosome"/>
</dbReference>
<dbReference type="GO" id="GO:0000166">
    <property type="term" value="F:nucleotide binding"/>
    <property type="evidence" value="ECO:0007669"/>
    <property type="project" value="UniProtKB-KW"/>
</dbReference>
<dbReference type="Gene3D" id="3.90.950.10">
    <property type="match status" value="1"/>
</dbReference>
<dbReference type="InterPro" id="IPR029001">
    <property type="entry name" value="ITPase-like_fam"/>
</dbReference>
<keyword evidence="13" id="KW-1185">Reference proteome</keyword>
<accession>B5Y7Y3</accession>
<evidence type="ECO:0000256" key="3">
    <source>
        <dbReference type="ARBA" id="ARBA00022723"/>
    </source>
</evidence>
<dbReference type="Pfam" id="PF01725">
    <property type="entry name" value="Ham1p_like"/>
    <property type="match status" value="1"/>
</dbReference>
<dbReference type="InterPro" id="IPR020922">
    <property type="entry name" value="dITP/XTP_pyrophosphatase"/>
</dbReference>
<reference evidence="13" key="1">
    <citation type="submission" date="2008-08" db="EMBL/GenBank/DDBJ databases">
        <title>The complete genome sequence of Coprothermobacter proteolyticus strain ATCC 5245 / DSM 5265 / BT.</title>
        <authorList>
            <person name="Dodson R.J."/>
            <person name="Durkin A.S."/>
            <person name="Wu M."/>
            <person name="Eisen J."/>
            <person name="Sutton G."/>
        </authorList>
    </citation>
    <scope>NUCLEOTIDE SEQUENCE [LARGE SCALE GENOMIC DNA]</scope>
    <source>
        <strain evidence="13">ATCC 35245 / DSM 5265 / OCM 4 / BT</strain>
    </source>
</reference>
<dbReference type="InterPro" id="IPR002637">
    <property type="entry name" value="RdgB/HAM1"/>
</dbReference>
<dbReference type="GO" id="GO:0009146">
    <property type="term" value="P:purine nucleoside triphosphate catabolic process"/>
    <property type="evidence" value="ECO:0007669"/>
    <property type="project" value="UniProtKB-UniRule"/>
</dbReference>
<keyword evidence="4 10" id="KW-0547">Nucleotide-binding</keyword>
<evidence type="ECO:0000256" key="5">
    <source>
        <dbReference type="ARBA" id="ARBA00022801"/>
    </source>
</evidence>
<protein>
    <recommendedName>
        <fullName evidence="10">dITP/XTP pyrophosphatase</fullName>
        <ecNumber evidence="10">3.6.1.66</ecNumber>
    </recommendedName>
    <alternativeName>
        <fullName evidence="10">Non-canonical purine NTP pyrophosphatase</fullName>
    </alternativeName>
    <alternativeName>
        <fullName evidence="10">Non-standard purine NTP pyrophosphatase</fullName>
    </alternativeName>
    <alternativeName>
        <fullName evidence="10">Nucleoside-triphosphate diphosphatase</fullName>
    </alternativeName>
    <alternativeName>
        <fullName evidence="10">Nucleoside-triphosphate pyrophosphatase</fullName>
        <shortName evidence="10">NTPase</shortName>
    </alternativeName>
</protein>
<keyword evidence="7 10" id="KW-0546">Nucleotide metabolism</keyword>
<dbReference type="GO" id="GO:0009117">
    <property type="term" value="P:nucleotide metabolic process"/>
    <property type="evidence" value="ECO:0007669"/>
    <property type="project" value="UniProtKB-KW"/>
</dbReference>
<dbReference type="GO" id="GO:0005829">
    <property type="term" value="C:cytosol"/>
    <property type="evidence" value="ECO:0007669"/>
    <property type="project" value="TreeGrafter"/>
</dbReference>
<evidence type="ECO:0000313" key="12">
    <source>
        <dbReference type="EMBL" id="ACI18053.1"/>
    </source>
</evidence>
<evidence type="ECO:0000256" key="4">
    <source>
        <dbReference type="ARBA" id="ARBA00022741"/>
    </source>
</evidence>
<comment type="similarity">
    <text evidence="1 10 11">Belongs to the HAM1 NTPase family.</text>
</comment>
<comment type="cofactor">
    <cofactor evidence="10">
        <name>Mg(2+)</name>
        <dbReference type="ChEBI" id="CHEBI:18420"/>
    </cofactor>
    <text evidence="10">Binds 1 Mg(2+) ion per subunit.</text>
</comment>
<dbReference type="EC" id="3.6.1.66" evidence="10"/>
<comment type="catalytic activity">
    <reaction evidence="8 10">
        <text>dITP + H2O = dIMP + diphosphate + H(+)</text>
        <dbReference type="Rhea" id="RHEA:28342"/>
        <dbReference type="ChEBI" id="CHEBI:15377"/>
        <dbReference type="ChEBI" id="CHEBI:15378"/>
        <dbReference type="ChEBI" id="CHEBI:33019"/>
        <dbReference type="ChEBI" id="CHEBI:61194"/>
        <dbReference type="ChEBI" id="CHEBI:61382"/>
        <dbReference type="EC" id="3.6.1.66"/>
    </reaction>
</comment>
<comment type="catalytic activity">
    <reaction evidence="10">
        <text>ITP + H2O = IMP + diphosphate + H(+)</text>
        <dbReference type="Rhea" id="RHEA:29399"/>
        <dbReference type="ChEBI" id="CHEBI:15377"/>
        <dbReference type="ChEBI" id="CHEBI:15378"/>
        <dbReference type="ChEBI" id="CHEBI:33019"/>
        <dbReference type="ChEBI" id="CHEBI:58053"/>
        <dbReference type="ChEBI" id="CHEBI:61402"/>
        <dbReference type="EC" id="3.6.1.66"/>
    </reaction>
</comment>
<evidence type="ECO:0000256" key="7">
    <source>
        <dbReference type="ARBA" id="ARBA00023080"/>
    </source>
</evidence>
<dbReference type="FunFam" id="3.90.950.10:FF:000001">
    <property type="entry name" value="dITP/XTP pyrophosphatase"/>
    <property type="match status" value="1"/>
</dbReference>
<evidence type="ECO:0000256" key="9">
    <source>
        <dbReference type="ARBA" id="ARBA00052017"/>
    </source>
</evidence>
<sequence length="203" mass="22780">MVLATGNLGKVREISQLIGDVVELIPYEGALPEETGTTYAENAYIKAKAAFDKYHLPSLADDSGLEVDFLGGQPGIHSNRFLGLKSDQEKYMRILELLEGVPWQKRTARFRCLVCYVDRTGAAHYFEGVAEGYIATEPAGEGGFGYDPVFYYPPLQKTFAQLPAQVKNQISHRSQAFLKFKEYYLSTIESMRTPRRGGEDKHE</sequence>
<dbReference type="AlphaFoldDB" id="B5Y7Y3"/>
<dbReference type="eggNOG" id="COG0127">
    <property type="taxonomic scope" value="Bacteria"/>
</dbReference>